<reference evidence="1" key="1">
    <citation type="submission" date="2023-03" db="UniProtKB">
        <authorList>
            <consortium name="EnsemblPlants"/>
        </authorList>
    </citation>
    <scope>IDENTIFICATION</scope>
</reference>
<sequence length="44" mass="5011">MLDRFLRFIQPRTTVDVISAKPLPCGTVELFLSKPKSTVESIYL</sequence>
<dbReference type="Gramene" id="MELO3C029466.2.1">
    <property type="protein sequence ID" value="MELO3C029466.2.1"/>
    <property type="gene ID" value="MELO3C029466.2"/>
</dbReference>
<dbReference type="EnsemblPlants" id="MELO3C029466.2.1">
    <property type="protein sequence ID" value="MELO3C029466.2.1"/>
    <property type="gene ID" value="MELO3C029466.2"/>
</dbReference>
<proteinExistence type="predicted"/>
<evidence type="ECO:0000313" key="1">
    <source>
        <dbReference type="EnsemblPlants" id="MELO3C029466.2.1"/>
    </source>
</evidence>
<name>A0A9I9E6I5_CUCME</name>
<dbReference type="AlphaFoldDB" id="A0A9I9E6I5"/>
<organism evidence="1">
    <name type="scientific">Cucumis melo</name>
    <name type="common">Muskmelon</name>
    <dbReference type="NCBI Taxonomy" id="3656"/>
    <lineage>
        <taxon>Eukaryota</taxon>
        <taxon>Viridiplantae</taxon>
        <taxon>Streptophyta</taxon>
        <taxon>Embryophyta</taxon>
        <taxon>Tracheophyta</taxon>
        <taxon>Spermatophyta</taxon>
        <taxon>Magnoliopsida</taxon>
        <taxon>eudicotyledons</taxon>
        <taxon>Gunneridae</taxon>
        <taxon>Pentapetalae</taxon>
        <taxon>rosids</taxon>
        <taxon>fabids</taxon>
        <taxon>Cucurbitales</taxon>
        <taxon>Cucurbitaceae</taxon>
        <taxon>Benincaseae</taxon>
        <taxon>Cucumis</taxon>
    </lineage>
</organism>
<accession>A0A9I9E6I5</accession>
<protein>
    <submittedName>
        <fullName evidence="1">Uncharacterized protein</fullName>
    </submittedName>
</protein>